<comment type="caution">
    <text evidence="1">The sequence shown here is derived from an EMBL/GenBank/DDBJ whole genome shotgun (WGS) entry which is preliminary data.</text>
</comment>
<feature type="non-terminal residue" evidence="1">
    <location>
        <position position="70"/>
    </location>
</feature>
<protein>
    <submittedName>
        <fullName evidence="1">Uncharacterized protein</fullName>
    </submittedName>
</protein>
<dbReference type="EMBL" id="BART01039510">
    <property type="protein sequence ID" value="GAH14671.1"/>
    <property type="molecule type" value="Genomic_DNA"/>
</dbReference>
<reference evidence="1" key="1">
    <citation type="journal article" date="2014" name="Front. Microbiol.">
        <title>High frequency of phylogenetically diverse reductive dehalogenase-homologous genes in deep subseafloor sedimentary metagenomes.</title>
        <authorList>
            <person name="Kawai M."/>
            <person name="Futagami T."/>
            <person name="Toyoda A."/>
            <person name="Takaki Y."/>
            <person name="Nishi S."/>
            <person name="Hori S."/>
            <person name="Arai W."/>
            <person name="Tsubouchi T."/>
            <person name="Morono Y."/>
            <person name="Uchiyama I."/>
            <person name="Ito T."/>
            <person name="Fujiyama A."/>
            <person name="Inagaki F."/>
            <person name="Takami H."/>
        </authorList>
    </citation>
    <scope>NUCLEOTIDE SEQUENCE</scope>
    <source>
        <strain evidence="1">Expedition CK06-06</strain>
    </source>
</reference>
<proteinExistence type="predicted"/>
<organism evidence="1">
    <name type="scientific">marine sediment metagenome</name>
    <dbReference type="NCBI Taxonomy" id="412755"/>
    <lineage>
        <taxon>unclassified sequences</taxon>
        <taxon>metagenomes</taxon>
        <taxon>ecological metagenomes</taxon>
    </lineage>
</organism>
<sequence>MVGAEMPMTSDQVIWSEQNRLHISYNDVLTGGVGTNTLTIPAGVENVMSVNDTIVILDPVTGIEAKALVT</sequence>
<name>X1D1H5_9ZZZZ</name>
<gene>
    <name evidence="1" type="ORF">S01H4_64900</name>
</gene>
<dbReference type="AlphaFoldDB" id="X1D1H5"/>
<evidence type="ECO:0000313" key="1">
    <source>
        <dbReference type="EMBL" id="GAH14671.1"/>
    </source>
</evidence>
<accession>X1D1H5</accession>